<evidence type="ECO:0000313" key="2">
    <source>
        <dbReference type="EMBL" id="KAK1678575.1"/>
    </source>
</evidence>
<dbReference type="PANTHER" id="PTHR33170:SF40">
    <property type="entry name" value="OS04G0557100 PROTEIN"/>
    <property type="match status" value="1"/>
</dbReference>
<comment type="caution">
    <text evidence="2">The sequence shown here is derived from an EMBL/GenBank/DDBJ whole genome shotgun (WGS) entry which is preliminary data.</text>
</comment>
<dbReference type="Proteomes" id="UP001231189">
    <property type="component" value="Unassembled WGS sequence"/>
</dbReference>
<sequence length="279" mass="31064">MYGLCNDALLFFDVPKSVGVKSKRHSGKVGRIRVAGGSLSSHQVVKELSFLVPGKHQWDITMVEDNIFKVVYPTKADCARLRKINDIKVDDSGCKLYFEDWISQEVETWRFRKVWLRIYGCPQDLRDDYLGLFGVGSLFGKTEEVDMAFTREHDVVRLRILCINVDAIPDRTDHSFDGEGFVIRVEVEGRTPPTPPDHTMQDAQNSGDDKGNERANPLNDDLPPSDAPRNDKSSSASGLPSEQTQHGKQLVDAVQMCPIKFGSFDSRSSLSSIGCASAP</sequence>
<reference evidence="2" key="1">
    <citation type="submission" date="2023-07" db="EMBL/GenBank/DDBJ databases">
        <title>A chromosome-level genome assembly of Lolium multiflorum.</title>
        <authorList>
            <person name="Chen Y."/>
            <person name="Copetti D."/>
            <person name="Kolliker R."/>
            <person name="Studer B."/>
        </authorList>
    </citation>
    <scope>NUCLEOTIDE SEQUENCE</scope>
    <source>
        <strain evidence="2">02402/16</strain>
        <tissue evidence="2">Leaf</tissue>
    </source>
</reference>
<dbReference type="EMBL" id="JAUUTY010000002">
    <property type="protein sequence ID" value="KAK1678575.1"/>
    <property type="molecule type" value="Genomic_DNA"/>
</dbReference>
<evidence type="ECO:0000256" key="1">
    <source>
        <dbReference type="SAM" id="MobiDB-lite"/>
    </source>
</evidence>
<feature type="region of interest" description="Disordered" evidence="1">
    <location>
        <begin position="188"/>
        <end position="251"/>
    </location>
</feature>
<evidence type="ECO:0008006" key="4">
    <source>
        <dbReference type="Google" id="ProtNLM"/>
    </source>
</evidence>
<evidence type="ECO:0000313" key="3">
    <source>
        <dbReference type="Proteomes" id="UP001231189"/>
    </source>
</evidence>
<dbReference type="PANTHER" id="PTHR33170">
    <property type="entry name" value="DUF4283 DOMAIN-CONTAINING PROTEIN-RELATED"/>
    <property type="match status" value="1"/>
</dbReference>
<dbReference type="AlphaFoldDB" id="A0AAD8T9B5"/>
<name>A0AAD8T9B5_LOLMU</name>
<protein>
    <recommendedName>
        <fullName evidence="4">DUF4283 domain-containing protein</fullName>
    </recommendedName>
</protein>
<gene>
    <name evidence="2" type="ORF">QYE76_039423</name>
</gene>
<feature type="compositionally biased region" description="Polar residues" evidence="1">
    <location>
        <begin position="233"/>
        <end position="247"/>
    </location>
</feature>
<proteinExistence type="predicted"/>
<keyword evidence="3" id="KW-1185">Reference proteome</keyword>
<organism evidence="2 3">
    <name type="scientific">Lolium multiflorum</name>
    <name type="common">Italian ryegrass</name>
    <name type="synonym">Lolium perenne subsp. multiflorum</name>
    <dbReference type="NCBI Taxonomy" id="4521"/>
    <lineage>
        <taxon>Eukaryota</taxon>
        <taxon>Viridiplantae</taxon>
        <taxon>Streptophyta</taxon>
        <taxon>Embryophyta</taxon>
        <taxon>Tracheophyta</taxon>
        <taxon>Spermatophyta</taxon>
        <taxon>Magnoliopsida</taxon>
        <taxon>Liliopsida</taxon>
        <taxon>Poales</taxon>
        <taxon>Poaceae</taxon>
        <taxon>BOP clade</taxon>
        <taxon>Pooideae</taxon>
        <taxon>Poodae</taxon>
        <taxon>Poeae</taxon>
        <taxon>Poeae Chloroplast Group 2 (Poeae type)</taxon>
        <taxon>Loliodinae</taxon>
        <taxon>Loliinae</taxon>
        <taxon>Lolium</taxon>
    </lineage>
</organism>
<accession>A0AAD8T9B5</accession>